<accession>A0A437MP37</accession>
<dbReference type="Gene3D" id="3.40.50.2300">
    <property type="match status" value="2"/>
</dbReference>
<gene>
    <name evidence="5" type="ORF">EOD42_04795</name>
</gene>
<dbReference type="PANTHER" id="PTHR30483:SF6">
    <property type="entry name" value="PERIPLASMIC BINDING PROTEIN OF ABC TRANSPORTER FOR NATURAL AMINO ACIDS"/>
    <property type="match status" value="1"/>
</dbReference>
<dbReference type="SUPFAM" id="SSF53822">
    <property type="entry name" value="Periplasmic binding protein-like I"/>
    <property type="match status" value="1"/>
</dbReference>
<keyword evidence="3" id="KW-0813">Transport</keyword>
<feature type="domain" description="Leucine-binding protein" evidence="4">
    <location>
        <begin position="78"/>
        <end position="432"/>
    </location>
</feature>
<dbReference type="Pfam" id="PF13458">
    <property type="entry name" value="Peripla_BP_6"/>
    <property type="match status" value="1"/>
</dbReference>
<dbReference type="AlphaFoldDB" id="A0A437MP37"/>
<evidence type="ECO:0000313" key="5">
    <source>
        <dbReference type="EMBL" id="RVT99409.1"/>
    </source>
</evidence>
<protein>
    <submittedName>
        <fullName evidence="5">ABC transporter substrate-binding protein</fullName>
    </submittedName>
</protein>
<keyword evidence="2" id="KW-0732">Signal</keyword>
<evidence type="ECO:0000256" key="1">
    <source>
        <dbReference type="ARBA" id="ARBA00010062"/>
    </source>
</evidence>
<dbReference type="InterPro" id="IPR051010">
    <property type="entry name" value="BCAA_transport"/>
</dbReference>
<evidence type="ECO:0000259" key="4">
    <source>
        <dbReference type="Pfam" id="PF13458"/>
    </source>
</evidence>
<dbReference type="PANTHER" id="PTHR30483">
    <property type="entry name" value="LEUCINE-SPECIFIC-BINDING PROTEIN"/>
    <property type="match status" value="1"/>
</dbReference>
<dbReference type="InterPro" id="IPR028081">
    <property type="entry name" value="Leu-bd"/>
</dbReference>
<dbReference type="EMBL" id="SACL01000001">
    <property type="protein sequence ID" value="RVT99409.1"/>
    <property type="molecule type" value="Genomic_DNA"/>
</dbReference>
<proteinExistence type="inferred from homology"/>
<dbReference type="InterPro" id="IPR028082">
    <property type="entry name" value="Peripla_BP_I"/>
</dbReference>
<organism evidence="5 6">
    <name type="scientific">Rhodovarius crocodyli</name>
    <dbReference type="NCBI Taxonomy" id="1979269"/>
    <lineage>
        <taxon>Bacteria</taxon>
        <taxon>Pseudomonadati</taxon>
        <taxon>Pseudomonadota</taxon>
        <taxon>Alphaproteobacteria</taxon>
        <taxon>Acetobacterales</taxon>
        <taxon>Roseomonadaceae</taxon>
        <taxon>Rhodovarius</taxon>
    </lineage>
</organism>
<sequence length="444" mass="46938">MARRLPGTGAALTVSKGLSAFGGVFEGRRPSMGVSGGKAPRVQHHKEANNMISRRPLLAAGLALPAVSARAQGAPLLLGFTTSKSGNWVTLTRRNEIAVSLAVEEVNAAGGVNGRPIAIKMFDCASRPEQAAVATRQFAEDDGALAVIGPFSSSECRVAFPVGDRLGIPQMAIASSAPGLSAPFRFAFRNTSDEAYLFERLLPVSREAGIQIRRASIAYTTDEVVGRSMGTDVYPKLLQAAGIPVAGTVSFPVAAFDMSAQVAQLKAQNPDIVCMGGPPEPAIALVKEMRRQGMTARLVGGTTIMDVNLPERMGADGNGTLISSTHFYNFDTPAAKAFSDKFVERARAAGETGELRPGMYDATAHSIVHFYARAMASARVTGERGKLAAERAAIRDALRAMRDVDTIEGRLARFTDGGDALKTAYVLEIQNGSFRLIGQRAPTA</sequence>
<evidence type="ECO:0000313" key="6">
    <source>
        <dbReference type="Proteomes" id="UP000282957"/>
    </source>
</evidence>
<evidence type="ECO:0000256" key="2">
    <source>
        <dbReference type="ARBA" id="ARBA00022729"/>
    </source>
</evidence>
<comment type="similarity">
    <text evidence="1">Belongs to the leucine-binding protein family.</text>
</comment>
<evidence type="ECO:0000256" key="3">
    <source>
        <dbReference type="ARBA" id="ARBA00022970"/>
    </source>
</evidence>
<dbReference type="GO" id="GO:0006865">
    <property type="term" value="P:amino acid transport"/>
    <property type="evidence" value="ECO:0007669"/>
    <property type="project" value="UniProtKB-KW"/>
</dbReference>
<keyword evidence="3" id="KW-0029">Amino-acid transport</keyword>
<dbReference type="OrthoDB" id="9791590at2"/>
<keyword evidence="6" id="KW-1185">Reference proteome</keyword>
<name>A0A437MP37_9PROT</name>
<comment type="caution">
    <text evidence="5">The sequence shown here is derived from an EMBL/GenBank/DDBJ whole genome shotgun (WGS) entry which is preliminary data.</text>
</comment>
<dbReference type="Proteomes" id="UP000282957">
    <property type="component" value="Unassembled WGS sequence"/>
</dbReference>
<reference evidence="5 6" key="1">
    <citation type="submission" date="2019-01" db="EMBL/GenBank/DDBJ databases">
        <authorList>
            <person name="Chen W.-M."/>
        </authorList>
    </citation>
    <scope>NUCLEOTIDE SEQUENCE [LARGE SCALE GENOMIC DNA]</scope>
    <source>
        <strain evidence="5 6">CCP-6</strain>
    </source>
</reference>